<dbReference type="AlphaFoldDB" id="A0A8X6W063"/>
<accession>A0A8X6W063</accession>
<dbReference type="Proteomes" id="UP000887159">
    <property type="component" value="Unassembled WGS sequence"/>
</dbReference>
<evidence type="ECO:0000313" key="1">
    <source>
        <dbReference type="EMBL" id="GFY25536.1"/>
    </source>
</evidence>
<proteinExistence type="predicted"/>
<protein>
    <submittedName>
        <fullName evidence="1">Uncharacterized protein</fullName>
    </submittedName>
</protein>
<gene>
    <name evidence="1" type="ORF">TNCV_2486561</name>
</gene>
<evidence type="ECO:0000313" key="2">
    <source>
        <dbReference type="Proteomes" id="UP000887159"/>
    </source>
</evidence>
<reference evidence="1" key="1">
    <citation type="submission" date="2020-08" db="EMBL/GenBank/DDBJ databases">
        <title>Multicomponent nature underlies the extraordinary mechanical properties of spider dragline silk.</title>
        <authorList>
            <person name="Kono N."/>
            <person name="Nakamura H."/>
            <person name="Mori M."/>
            <person name="Yoshida Y."/>
            <person name="Ohtoshi R."/>
            <person name="Malay A.D."/>
            <person name="Moran D.A.P."/>
            <person name="Tomita M."/>
            <person name="Numata K."/>
            <person name="Arakawa K."/>
        </authorList>
    </citation>
    <scope>NUCLEOTIDE SEQUENCE</scope>
</reference>
<sequence>MSEISTNSGGLLVWAGIPLDVWQYIPYIFARGTATAVRSDLVVEFLESEDIHQMDWPVRYPDHLILIKLDWDALRMAIATLYPISPSIPLREMKGSLILA</sequence>
<name>A0A8X6W063_TRICX</name>
<keyword evidence="2" id="KW-1185">Reference proteome</keyword>
<comment type="caution">
    <text evidence="1">The sequence shown here is derived from an EMBL/GenBank/DDBJ whole genome shotgun (WGS) entry which is preliminary data.</text>
</comment>
<organism evidence="1 2">
    <name type="scientific">Trichonephila clavipes</name>
    <name type="common">Golden silk orbweaver</name>
    <name type="synonym">Nephila clavipes</name>
    <dbReference type="NCBI Taxonomy" id="2585209"/>
    <lineage>
        <taxon>Eukaryota</taxon>
        <taxon>Metazoa</taxon>
        <taxon>Ecdysozoa</taxon>
        <taxon>Arthropoda</taxon>
        <taxon>Chelicerata</taxon>
        <taxon>Arachnida</taxon>
        <taxon>Araneae</taxon>
        <taxon>Araneomorphae</taxon>
        <taxon>Entelegynae</taxon>
        <taxon>Araneoidea</taxon>
        <taxon>Nephilidae</taxon>
        <taxon>Trichonephila</taxon>
    </lineage>
</organism>
<dbReference type="EMBL" id="BMAU01021371">
    <property type="protein sequence ID" value="GFY25536.1"/>
    <property type="molecule type" value="Genomic_DNA"/>
</dbReference>